<gene>
    <name evidence="9" type="ORF">OWO01_09865</name>
</gene>
<keyword evidence="5 8" id="KW-0812">Transmembrane</keyword>
<comment type="similarity">
    <text evidence="2">Belongs to the amino acid-polyamine-organocation (APC) superfamily. Spore germination protein (SGP) (TC 2.A.3.9) family.</text>
</comment>
<feature type="transmembrane region" description="Helical" evidence="8">
    <location>
        <begin position="186"/>
        <end position="207"/>
    </location>
</feature>
<proteinExistence type="inferred from homology"/>
<dbReference type="RefSeq" id="WP_268780288.1">
    <property type="nucleotide sequence ID" value="NZ_JAPRAT010000018.1"/>
</dbReference>
<evidence type="ECO:0000313" key="10">
    <source>
        <dbReference type="Proteomes" id="UP001084197"/>
    </source>
</evidence>
<dbReference type="AlphaFoldDB" id="A0A9J6RDV2"/>
<evidence type="ECO:0000256" key="2">
    <source>
        <dbReference type="ARBA" id="ARBA00007998"/>
    </source>
</evidence>
<evidence type="ECO:0000256" key="4">
    <source>
        <dbReference type="ARBA" id="ARBA00022544"/>
    </source>
</evidence>
<evidence type="ECO:0000313" key="9">
    <source>
        <dbReference type="EMBL" id="MCZ0703523.1"/>
    </source>
</evidence>
<dbReference type="GO" id="GO:0016020">
    <property type="term" value="C:membrane"/>
    <property type="evidence" value="ECO:0007669"/>
    <property type="project" value="UniProtKB-SubCell"/>
</dbReference>
<dbReference type="Proteomes" id="UP001084197">
    <property type="component" value="Unassembled WGS sequence"/>
</dbReference>
<evidence type="ECO:0000256" key="8">
    <source>
        <dbReference type="SAM" id="Phobius"/>
    </source>
</evidence>
<comment type="caution">
    <text evidence="9">The sequence shown here is derived from an EMBL/GenBank/DDBJ whole genome shotgun (WGS) entry which is preliminary data.</text>
</comment>
<protein>
    <submittedName>
        <fullName evidence="9">GerAB/ArcD/ProY family transporter</fullName>
    </submittedName>
</protein>
<evidence type="ECO:0000256" key="1">
    <source>
        <dbReference type="ARBA" id="ARBA00004141"/>
    </source>
</evidence>
<keyword evidence="4" id="KW-0309">Germination</keyword>
<sequence>MSTQIRTQISNSILLAIVINIVYAKAIGVTQGAIARQVGADMWIVTILSILFALLMMWVVVIIIKRTPEKNILEQSKVLFGAWGEKIFSALFFLFFLGAYGGVMITIVYHLMDYFLPDVPTAIFIIATTGVGLYGLSKGIEVIGRFAVLGLFSISILNILILFGSLDNFHVHHFFPVMQNNLWSNLQATSHHNSDWAMAILMVAILLPMVKQKEKWNKYTQKSVLIGGGLILMWPLLQVGTLSPEVTGQYIISCMQMARSAEIGLFVHRYELIMIVFFSISALVQVMSCLICASISAKHVVGAKNINKLYIPTALLLGGFGYWIVDDHMRAMHYLEDYWPILSMSIIIGITVLVLLFGTIFKRKLVQRKGK</sequence>
<keyword evidence="3" id="KW-0813">Transport</keyword>
<dbReference type="Pfam" id="PF03845">
    <property type="entry name" value="Spore_permease"/>
    <property type="match status" value="1"/>
</dbReference>
<dbReference type="EMBL" id="JAPRAT010000018">
    <property type="protein sequence ID" value="MCZ0703523.1"/>
    <property type="molecule type" value="Genomic_DNA"/>
</dbReference>
<feature type="transmembrane region" description="Helical" evidence="8">
    <location>
        <begin position="42"/>
        <end position="64"/>
    </location>
</feature>
<dbReference type="PANTHER" id="PTHR34975">
    <property type="entry name" value="SPORE GERMINATION PROTEIN A2"/>
    <property type="match status" value="1"/>
</dbReference>
<reference evidence="9" key="1">
    <citation type="submission" date="2022-11" db="EMBL/GenBank/DDBJ databases">
        <title>WGS of Natronobacillus azotifigens 24KS-1, an anaerobic diazotrophic haloalkaliphile from soda-rich habitats.</title>
        <authorList>
            <person name="Sorokin D.Y."/>
            <person name="Merkel A.Y."/>
        </authorList>
    </citation>
    <scope>NUCLEOTIDE SEQUENCE</scope>
    <source>
        <strain evidence="9">24KS-1</strain>
    </source>
</reference>
<dbReference type="PANTHER" id="PTHR34975:SF2">
    <property type="entry name" value="SPORE GERMINATION PROTEIN A2"/>
    <property type="match status" value="1"/>
</dbReference>
<name>A0A9J6RDV2_9BACI</name>
<evidence type="ECO:0000256" key="7">
    <source>
        <dbReference type="ARBA" id="ARBA00023136"/>
    </source>
</evidence>
<feature type="transmembrane region" description="Helical" evidence="8">
    <location>
        <begin position="337"/>
        <end position="361"/>
    </location>
</feature>
<accession>A0A9J6RDV2</accession>
<organism evidence="9 10">
    <name type="scientific">Natronobacillus azotifigens</name>
    <dbReference type="NCBI Taxonomy" id="472978"/>
    <lineage>
        <taxon>Bacteria</taxon>
        <taxon>Bacillati</taxon>
        <taxon>Bacillota</taxon>
        <taxon>Bacilli</taxon>
        <taxon>Bacillales</taxon>
        <taxon>Bacillaceae</taxon>
        <taxon>Natronobacillus</taxon>
    </lineage>
</organism>
<feature type="transmembrane region" description="Helical" evidence="8">
    <location>
        <begin position="309"/>
        <end position="325"/>
    </location>
</feature>
<evidence type="ECO:0000256" key="6">
    <source>
        <dbReference type="ARBA" id="ARBA00022989"/>
    </source>
</evidence>
<keyword evidence="6 8" id="KW-1133">Transmembrane helix</keyword>
<keyword evidence="10" id="KW-1185">Reference proteome</keyword>
<feature type="transmembrane region" description="Helical" evidence="8">
    <location>
        <begin position="12"/>
        <end position="30"/>
    </location>
</feature>
<feature type="transmembrane region" description="Helical" evidence="8">
    <location>
        <begin position="219"/>
        <end position="237"/>
    </location>
</feature>
<feature type="transmembrane region" description="Helical" evidence="8">
    <location>
        <begin position="87"/>
        <end position="109"/>
    </location>
</feature>
<evidence type="ECO:0000256" key="5">
    <source>
        <dbReference type="ARBA" id="ARBA00022692"/>
    </source>
</evidence>
<evidence type="ECO:0000256" key="3">
    <source>
        <dbReference type="ARBA" id="ARBA00022448"/>
    </source>
</evidence>
<feature type="transmembrane region" description="Helical" evidence="8">
    <location>
        <begin position="115"/>
        <end position="134"/>
    </location>
</feature>
<feature type="transmembrane region" description="Helical" evidence="8">
    <location>
        <begin position="272"/>
        <end position="297"/>
    </location>
</feature>
<dbReference type="InterPro" id="IPR004761">
    <property type="entry name" value="Spore_GerAB"/>
</dbReference>
<dbReference type="GO" id="GO:0009847">
    <property type="term" value="P:spore germination"/>
    <property type="evidence" value="ECO:0007669"/>
    <property type="project" value="InterPro"/>
</dbReference>
<feature type="transmembrane region" description="Helical" evidence="8">
    <location>
        <begin position="146"/>
        <end position="166"/>
    </location>
</feature>
<comment type="subcellular location">
    <subcellularLocation>
        <location evidence="1">Membrane</location>
        <topology evidence="1">Multi-pass membrane protein</topology>
    </subcellularLocation>
</comment>
<keyword evidence="7 8" id="KW-0472">Membrane</keyword>